<keyword evidence="6" id="KW-1185">Reference proteome</keyword>
<proteinExistence type="predicted"/>
<dbReference type="PRINTS" id="PR00469">
    <property type="entry name" value="PNDRDTASEII"/>
</dbReference>
<dbReference type="Pfam" id="PF07992">
    <property type="entry name" value="Pyr_redox_2"/>
    <property type="match status" value="1"/>
</dbReference>
<keyword evidence="2" id="KW-0285">Flavoprotein</keyword>
<dbReference type="Proteomes" id="UP000609531">
    <property type="component" value="Unassembled WGS sequence"/>
</dbReference>
<dbReference type="PANTHER" id="PTHR48105">
    <property type="entry name" value="THIOREDOXIN REDUCTASE 1-RELATED-RELATED"/>
    <property type="match status" value="1"/>
</dbReference>
<dbReference type="GO" id="GO:0016491">
    <property type="term" value="F:oxidoreductase activity"/>
    <property type="evidence" value="ECO:0007669"/>
    <property type="project" value="UniProtKB-KW"/>
</dbReference>
<evidence type="ECO:0000256" key="3">
    <source>
        <dbReference type="ARBA" id="ARBA00023002"/>
    </source>
</evidence>
<dbReference type="RefSeq" id="WP_198883257.1">
    <property type="nucleotide sequence ID" value="NZ_JAEKJA010000015.1"/>
</dbReference>
<feature type="domain" description="FAD/NAD(P)-binding" evidence="4">
    <location>
        <begin position="3"/>
        <end position="284"/>
    </location>
</feature>
<dbReference type="Gene3D" id="3.50.50.60">
    <property type="entry name" value="FAD/NAD(P)-binding domain"/>
    <property type="match status" value="2"/>
</dbReference>
<protein>
    <recommendedName>
        <fullName evidence="1">Thioredoxin reductase</fullName>
    </recommendedName>
</protein>
<name>A0A934IIJ6_9HYPH</name>
<comment type="caution">
    <text evidence="5">The sequence shown here is derived from an EMBL/GenBank/DDBJ whole genome shotgun (WGS) entry which is preliminary data.</text>
</comment>
<evidence type="ECO:0000313" key="6">
    <source>
        <dbReference type="Proteomes" id="UP000609531"/>
    </source>
</evidence>
<dbReference type="AlphaFoldDB" id="A0A934IIJ6"/>
<organism evidence="5 6">
    <name type="scientific">Acuticoccus mangrovi</name>
    <dbReference type="NCBI Taxonomy" id="2796142"/>
    <lineage>
        <taxon>Bacteria</taxon>
        <taxon>Pseudomonadati</taxon>
        <taxon>Pseudomonadota</taxon>
        <taxon>Alphaproteobacteria</taxon>
        <taxon>Hyphomicrobiales</taxon>
        <taxon>Amorphaceae</taxon>
        <taxon>Acuticoccus</taxon>
    </lineage>
</organism>
<dbReference type="InterPro" id="IPR036188">
    <property type="entry name" value="FAD/NAD-bd_sf"/>
</dbReference>
<accession>A0A934IIJ6</accession>
<keyword evidence="3" id="KW-0560">Oxidoreductase</keyword>
<reference evidence="5" key="1">
    <citation type="submission" date="2020-12" db="EMBL/GenBank/DDBJ databases">
        <title>Bacterial taxonomy.</title>
        <authorList>
            <person name="Pan X."/>
        </authorList>
    </citation>
    <scope>NUCLEOTIDE SEQUENCE</scope>
    <source>
        <strain evidence="5">B2012</strain>
    </source>
</reference>
<evidence type="ECO:0000256" key="2">
    <source>
        <dbReference type="ARBA" id="ARBA00022630"/>
    </source>
</evidence>
<gene>
    <name evidence="5" type="ORF">JCR33_16695</name>
</gene>
<evidence type="ECO:0000259" key="4">
    <source>
        <dbReference type="Pfam" id="PF07992"/>
    </source>
</evidence>
<dbReference type="PRINTS" id="PR00368">
    <property type="entry name" value="FADPNR"/>
</dbReference>
<dbReference type="InterPro" id="IPR023753">
    <property type="entry name" value="FAD/NAD-binding_dom"/>
</dbReference>
<dbReference type="InterPro" id="IPR050097">
    <property type="entry name" value="Ferredoxin-NADP_redctase_2"/>
</dbReference>
<evidence type="ECO:0000313" key="5">
    <source>
        <dbReference type="EMBL" id="MBJ3777349.1"/>
    </source>
</evidence>
<evidence type="ECO:0000256" key="1">
    <source>
        <dbReference type="ARBA" id="ARBA00018719"/>
    </source>
</evidence>
<sequence length="299" mass="31024">MEFDVVIVGGSFAGQAAALQLGRARRRVLMVDAGRPRNRFARSSHGFLGQDGQTPAAIIATATRQLAVYGTVDVHQGEATDAVATADGFAVALADGREITARSLILATGVRDILPTLPGLEERWGISVLHCPYCHGYELNQRPLGVLATSELALHQAMLVPDWGPTTLFTQDAFTPTAEQRAELAGRGVRIEPTPVAELLGPGSALEAVRLADGRTVALSGLFVAPRTEPVSDLAERLGCASKASPLGPIVSVDERQGTSVPGVFAAGDMAHPMANATLAAAAGVMAAGGAHYGLIHGR</sequence>
<dbReference type="EMBL" id="JAEKJA010000015">
    <property type="protein sequence ID" value="MBJ3777349.1"/>
    <property type="molecule type" value="Genomic_DNA"/>
</dbReference>
<dbReference type="SUPFAM" id="SSF51905">
    <property type="entry name" value="FAD/NAD(P)-binding domain"/>
    <property type="match status" value="2"/>
</dbReference>